<reference evidence="1" key="1">
    <citation type="submission" date="2009-02" db="EMBL/GenBank/DDBJ databases">
        <title>The Genome Sequence of Ajellomyces capsulatus strain G186AR.</title>
        <authorList>
            <consortium name="The Broad Institute Genome Sequencing Platform"/>
            <person name="Champion M."/>
            <person name="Cuomo C."/>
            <person name="Ma L.-J."/>
            <person name="Henn M.R."/>
            <person name="Sil A."/>
            <person name="Goldman B."/>
            <person name="Young S.K."/>
            <person name="Kodira C.D."/>
            <person name="Zeng Q."/>
            <person name="Koehrsen M."/>
            <person name="Alvarado L."/>
            <person name="Berlin A."/>
            <person name="Borenstein D."/>
            <person name="Chen Z."/>
            <person name="Engels R."/>
            <person name="Freedman E."/>
            <person name="Gellesch M."/>
            <person name="Goldberg J."/>
            <person name="Griggs A."/>
            <person name="Gujja S."/>
            <person name="Heiman D."/>
            <person name="Hepburn T."/>
            <person name="Howarth C."/>
            <person name="Jen D."/>
            <person name="Larson L."/>
            <person name="Lewis B."/>
            <person name="Mehta T."/>
            <person name="Park D."/>
            <person name="Pearson M."/>
            <person name="Roberts A."/>
            <person name="Saif S."/>
            <person name="Shea T."/>
            <person name="Shenoy N."/>
            <person name="Sisk P."/>
            <person name="Stolte C."/>
            <person name="Sykes S."/>
            <person name="Walk T."/>
            <person name="White J."/>
            <person name="Yandava C."/>
            <person name="Klein B."/>
            <person name="McEwen J.G."/>
            <person name="Puccia R."/>
            <person name="Goldman G.H."/>
            <person name="Felipe M.S."/>
            <person name="Nino-Vega G."/>
            <person name="San-Blas G."/>
            <person name="Taylor J."/>
            <person name="Mendoza L."/>
            <person name="Galagan J."/>
            <person name="Nusbaum C."/>
            <person name="Birren B."/>
        </authorList>
    </citation>
    <scope>NUCLEOTIDE SEQUENCE</scope>
    <source>
        <strain evidence="1">G186AR</strain>
    </source>
</reference>
<dbReference type="InParanoid" id="C0NBS5"/>
<dbReference type="AlphaFoldDB" id="C0NBS5"/>
<evidence type="ECO:0000313" key="2">
    <source>
        <dbReference type="Proteomes" id="UP000001631"/>
    </source>
</evidence>
<gene>
    <name evidence="1" type="ORF">HCBG_00571</name>
</gene>
<dbReference type="GeneID" id="69033588"/>
<sequence>MGMDVFPSSAHYAYLRVRCKEQNFSTPAPGAYGLAQPFQIQSVDLNRLAPPQSSHLGTPSRQQMMCAEVPETVRPAGSSCCAWWNKHVEHGTDRGLSSKLLHRTLGTLDGLSHFPESSSPPVRFLVTF</sequence>
<accession>C0NBS5</accession>
<dbReference type="Proteomes" id="UP000001631">
    <property type="component" value="Unassembled WGS sequence"/>
</dbReference>
<name>C0NBS5_AJECG</name>
<protein>
    <submittedName>
        <fullName evidence="1">Uncharacterized protein</fullName>
    </submittedName>
</protein>
<dbReference type="EMBL" id="GG663363">
    <property type="protein sequence ID" value="EEH11116.1"/>
    <property type="molecule type" value="Genomic_DNA"/>
</dbReference>
<dbReference type="HOGENOM" id="CLU_1958938_0_0_1"/>
<dbReference type="RefSeq" id="XP_045291596.1">
    <property type="nucleotide sequence ID" value="XM_045427621.1"/>
</dbReference>
<keyword evidence="2" id="KW-1185">Reference proteome</keyword>
<evidence type="ECO:0000313" key="1">
    <source>
        <dbReference type="EMBL" id="EEH11116.1"/>
    </source>
</evidence>
<proteinExistence type="predicted"/>
<organism evidence="1 2">
    <name type="scientific">Ajellomyces capsulatus (strain G186AR / H82 / ATCC MYA-2454 / RMSCC 2432)</name>
    <name type="common">Darling's disease fungus</name>
    <name type="synonym">Histoplasma capsulatum</name>
    <dbReference type="NCBI Taxonomy" id="447093"/>
    <lineage>
        <taxon>Eukaryota</taxon>
        <taxon>Fungi</taxon>
        <taxon>Dikarya</taxon>
        <taxon>Ascomycota</taxon>
        <taxon>Pezizomycotina</taxon>
        <taxon>Eurotiomycetes</taxon>
        <taxon>Eurotiomycetidae</taxon>
        <taxon>Onygenales</taxon>
        <taxon>Ajellomycetaceae</taxon>
        <taxon>Histoplasma</taxon>
    </lineage>
</organism>